<dbReference type="SMART" id="SM00382">
    <property type="entry name" value="AAA"/>
    <property type="match status" value="1"/>
</dbReference>
<dbReference type="Pfam" id="PF01590">
    <property type="entry name" value="GAF"/>
    <property type="match status" value="1"/>
</dbReference>
<comment type="caution">
    <text evidence="7">The sequence shown here is derived from an EMBL/GenBank/DDBJ whole genome shotgun (WGS) entry which is preliminary data.</text>
</comment>
<keyword evidence="4" id="KW-0238">DNA-binding</keyword>
<dbReference type="InterPro" id="IPR029016">
    <property type="entry name" value="GAF-like_dom_sf"/>
</dbReference>
<organism evidence="7 8">
    <name type="scientific">Vagococcus bubulae</name>
    <dbReference type="NCBI Taxonomy" id="1977868"/>
    <lineage>
        <taxon>Bacteria</taxon>
        <taxon>Bacillati</taxon>
        <taxon>Bacillota</taxon>
        <taxon>Bacilli</taxon>
        <taxon>Lactobacillales</taxon>
        <taxon>Enterococcaceae</taxon>
        <taxon>Vagococcus</taxon>
    </lineage>
</organism>
<dbReference type="InterPro" id="IPR027417">
    <property type="entry name" value="P-loop_NTPase"/>
</dbReference>
<evidence type="ECO:0000313" key="8">
    <source>
        <dbReference type="Proteomes" id="UP000288490"/>
    </source>
</evidence>
<dbReference type="GO" id="GO:0006355">
    <property type="term" value="P:regulation of DNA-templated transcription"/>
    <property type="evidence" value="ECO:0007669"/>
    <property type="project" value="InterPro"/>
</dbReference>
<evidence type="ECO:0000313" key="7">
    <source>
        <dbReference type="EMBL" id="RST94471.1"/>
    </source>
</evidence>
<dbReference type="PRINTS" id="PR01590">
    <property type="entry name" value="HTHFIS"/>
</dbReference>
<dbReference type="PROSITE" id="PS00676">
    <property type="entry name" value="SIGMA54_INTERACT_2"/>
    <property type="match status" value="1"/>
</dbReference>
<protein>
    <recommendedName>
        <fullName evidence="6">Sigma-54 factor interaction domain-containing protein</fullName>
    </recommendedName>
</protein>
<dbReference type="InterPro" id="IPR003593">
    <property type="entry name" value="AAA+_ATPase"/>
</dbReference>
<keyword evidence="2" id="KW-0067">ATP-binding</keyword>
<dbReference type="FunFam" id="3.40.50.300:FF:000006">
    <property type="entry name" value="DNA-binding transcriptional regulator NtrC"/>
    <property type="match status" value="1"/>
</dbReference>
<dbReference type="GO" id="GO:0043565">
    <property type="term" value="F:sequence-specific DNA binding"/>
    <property type="evidence" value="ECO:0007669"/>
    <property type="project" value="InterPro"/>
</dbReference>
<evidence type="ECO:0000256" key="1">
    <source>
        <dbReference type="ARBA" id="ARBA00022741"/>
    </source>
</evidence>
<dbReference type="PANTHER" id="PTHR32071:SF101">
    <property type="entry name" value="ACETOIN DEHYDROGENASE OPERON TRANSCRIPTIONAL ACTIVATOR ACOR"/>
    <property type="match status" value="1"/>
</dbReference>
<proteinExistence type="predicted"/>
<keyword evidence="1" id="KW-0547">Nucleotide-binding</keyword>
<accession>A0A429ZLA0</accession>
<dbReference type="Pfam" id="PF00158">
    <property type="entry name" value="Sigma54_activat"/>
    <property type="match status" value="1"/>
</dbReference>
<dbReference type="SUPFAM" id="SSF46689">
    <property type="entry name" value="Homeodomain-like"/>
    <property type="match status" value="1"/>
</dbReference>
<dbReference type="OrthoDB" id="9771372at2"/>
<dbReference type="Pfam" id="PF25601">
    <property type="entry name" value="AAA_lid_14"/>
    <property type="match status" value="1"/>
</dbReference>
<dbReference type="PROSITE" id="PS50045">
    <property type="entry name" value="SIGMA54_INTERACT_4"/>
    <property type="match status" value="1"/>
</dbReference>
<dbReference type="Gene3D" id="1.10.10.60">
    <property type="entry name" value="Homeodomain-like"/>
    <property type="match status" value="1"/>
</dbReference>
<dbReference type="Pfam" id="PF02954">
    <property type="entry name" value="HTH_8"/>
    <property type="match status" value="1"/>
</dbReference>
<dbReference type="SUPFAM" id="SSF52540">
    <property type="entry name" value="P-loop containing nucleoside triphosphate hydrolases"/>
    <property type="match status" value="1"/>
</dbReference>
<feature type="domain" description="Sigma-54 factor interaction" evidence="6">
    <location>
        <begin position="295"/>
        <end position="520"/>
    </location>
</feature>
<keyword evidence="3" id="KW-0805">Transcription regulation</keyword>
<dbReference type="InterPro" id="IPR025943">
    <property type="entry name" value="Sigma_54_int_dom_ATP-bd_2"/>
</dbReference>
<evidence type="ECO:0000256" key="5">
    <source>
        <dbReference type="ARBA" id="ARBA00023163"/>
    </source>
</evidence>
<evidence type="ECO:0000256" key="2">
    <source>
        <dbReference type="ARBA" id="ARBA00022840"/>
    </source>
</evidence>
<dbReference type="Gene3D" id="3.40.50.300">
    <property type="entry name" value="P-loop containing nucleotide triphosphate hydrolases"/>
    <property type="match status" value="1"/>
</dbReference>
<dbReference type="CDD" id="cd00009">
    <property type="entry name" value="AAA"/>
    <property type="match status" value="1"/>
</dbReference>
<evidence type="ECO:0000256" key="4">
    <source>
        <dbReference type="ARBA" id="ARBA00023125"/>
    </source>
</evidence>
<keyword evidence="8" id="KW-1185">Reference proteome</keyword>
<name>A0A429ZLA0_9ENTE</name>
<evidence type="ECO:0000256" key="3">
    <source>
        <dbReference type="ARBA" id="ARBA00023015"/>
    </source>
</evidence>
<dbReference type="AlphaFoldDB" id="A0A429ZLA0"/>
<dbReference type="InterPro" id="IPR009057">
    <property type="entry name" value="Homeodomain-like_sf"/>
</dbReference>
<dbReference type="Proteomes" id="UP000288490">
    <property type="component" value="Unassembled WGS sequence"/>
</dbReference>
<dbReference type="Gene3D" id="3.30.450.40">
    <property type="match status" value="1"/>
</dbReference>
<gene>
    <name evidence="7" type="ORF">CBF36_06095</name>
</gene>
<dbReference type="InterPro" id="IPR003018">
    <property type="entry name" value="GAF"/>
</dbReference>
<dbReference type="InterPro" id="IPR058031">
    <property type="entry name" value="AAA_lid_NorR"/>
</dbReference>
<sequence length="595" mass="68648">MLETKDLWQRYIQSNEVNETLLPHYIVESWDYCMKHSVNPYSKQGLEKVTDVELLREKKEQAFLIQTVKSEIQRLHEFFQVKKPLFILTNNQGVVLWRDGHHETRHLANDIRFSEGSIWTEKAVGTNAIGIALRTLESVTVEKFQHFSEASHPFTCSSTPILDDNDDVIACLNVSTMEIFSETNYTLFALKMIAKNVQARVIERQLHDKKEQFLEALNQPFEQSVLVGLDGKILSASDDFKLLHEDCEGEMISSILNQSSQDFYKKEIYQQNDLIGFCYQLGKKQKKSSFISFGIHSKNKEYQVFLKQLSKAAQSELPIHIFGETGSGKEVSAKTIHYNSLRKDGPLIALNCGALSESLLESELFGYVSGAFTGASEKGYLGKIRQADGGTLFLDEIDSMSTRMQVALLRALEEKKITPIGSEEEISVDFRLVTASNKDLKKLVKTGDFREDLFYRLYVIPLILPPLRNRQEDFVTLVETFCDKKKWYPNWQKKISQIAKDFKWQGNIREFQNFLERVLIYFPTNEPSKEELIELIEIGAIKRVCVPKETLDERMHILNALRETNYHLTQTAEKLNMARSTLYRKLDKYQIEIPK</sequence>
<dbReference type="PANTHER" id="PTHR32071">
    <property type="entry name" value="TRANSCRIPTIONAL REGULATORY PROTEIN"/>
    <property type="match status" value="1"/>
</dbReference>
<dbReference type="RefSeq" id="WP_125957509.1">
    <property type="nucleotide sequence ID" value="NZ_JAQEJV010000009.1"/>
</dbReference>
<dbReference type="EMBL" id="NGJT01000008">
    <property type="protein sequence ID" value="RST94471.1"/>
    <property type="molecule type" value="Genomic_DNA"/>
</dbReference>
<dbReference type="Gene3D" id="1.10.8.60">
    <property type="match status" value="1"/>
</dbReference>
<dbReference type="GO" id="GO:0005524">
    <property type="term" value="F:ATP binding"/>
    <property type="evidence" value="ECO:0007669"/>
    <property type="project" value="UniProtKB-KW"/>
</dbReference>
<keyword evidence="5" id="KW-0804">Transcription</keyword>
<dbReference type="InterPro" id="IPR002078">
    <property type="entry name" value="Sigma_54_int"/>
</dbReference>
<dbReference type="InterPro" id="IPR002197">
    <property type="entry name" value="HTH_Fis"/>
</dbReference>
<evidence type="ECO:0000259" key="6">
    <source>
        <dbReference type="PROSITE" id="PS50045"/>
    </source>
</evidence>
<reference evidence="7 8" key="1">
    <citation type="submission" date="2017-05" db="EMBL/GenBank/DDBJ databases">
        <title>Vagococcus spp. assemblies.</title>
        <authorList>
            <person name="Gulvik C.A."/>
        </authorList>
    </citation>
    <scope>NUCLEOTIDE SEQUENCE [LARGE SCALE GENOMIC DNA]</scope>
    <source>
        <strain evidence="7 8">SS1994</strain>
    </source>
</reference>